<dbReference type="RefSeq" id="WP_196566828.1">
    <property type="nucleotide sequence ID" value="NZ_JADRYY010000008.1"/>
</dbReference>
<name>A0ABS0IQP0_9GAMM</name>
<accession>A0ABS0IQP0</accession>
<dbReference type="InterPro" id="IPR014985">
    <property type="entry name" value="WbqC"/>
</dbReference>
<evidence type="ECO:0000313" key="2">
    <source>
        <dbReference type="Proteomes" id="UP000614721"/>
    </source>
</evidence>
<gene>
    <name evidence="1" type="ORF">I4902_03430</name>
</gene>
<keyword evidence="2" id="KW-1185">Reference proteome</keyword>
<evidence type="ECO:0000313" key="1">
    <source>
        <dbReference type="EMBL" id="MBG2878320.1"/>
    </source>
</evidence>
<proteinExistence type="predicted"/>
<sequence>MKLAVMQPYLFPYIGYYQLAHYSDTFIFYDDVNYIKGGYINRNRIQTKNGPQLFTIPVIGASSFKKINELHFQKDIRKTLASISQAYSKAPYFSSVFPIIENILTTDNRNIANITSLSIIKVFEYLSLSFNYEFSSTINYIRTNNAQEKIYNLCEIHNAKKYINAIGGMQLYNKDEFKKRNIELGFIESSITNYPQINSSTFIGNLSMIDILMNCSKDEIINQLNNFKII</sequence>
<dbReference type="Proteomes" id="UP000614721">
    <property type="component" value="Unassembled WGS sequence"/>
</dbReference>
<dbReference type="EMBL" id="JADSJP010000004">
    <property type="protein sequence ID" value="MBG2878320.1"/>
    <property type="molecule type" value="Genomic_DNA"/>
</dbReference>
<dbReference type="Pfam" id="PF08889">
    <property type="entry name" value="WbqC"/>
    <property type="match status" value="1"/>
</dbReference>
<organism evidence="1 2">
    <name type="scientific">Proteus alimentorum</name>
    <dbReference type="NCBI Taxonomy" id="1973495"/>
    <lineage>
        <taxon>Bacteria</taxon>
        <taxon>Pseudomonadati</taxon>
        <taxon>Pseudomonadota</taxon>
        <taxon>Gammaproteobacteria</taxon>
        <taxon>Enterobacterales</taxon>
        <taxon>Morganellaceae</taxon>
        <taxon>Proteus</taxon>
    </lineage>
</organism>
<protein>
    <submittedName>
        <fullName evidence="1">WbqC family protein</fullName>
    </submittedName>
</protein>
<comment type="caution">
    <text evidence="1">The sequence shown here is derived from an EMBL/GenBank/DDBJ whole genome shotgun (WGS) entry which is preliminary data.</text>
</comment>
<reference evidence="1 2" key="1">
    <citation type="submission" date="2020-11" db="EMBL/GenBank/DDBJ databases">
        <title>Enhanced detection system for hospital associated transmission using whole genome sequencing surveillance.</title>
        <authorList>
            <person name="Harrison L.H."/>
            <person name="Van Tyne D."/>
            <person name="Marsh J.W."/>
            <person name="Griffith M.P."/>
            <person name="Snyder D.J."/>
            <person name="Cooper V.S."/>
            <person name="Mustapha M."/>
        </authorList>
    </citation>
    <scope>NUCLEOTIDE SEQUENCE [LARGE SCALE GENOMIC DNA]</scope>
    <source>
        <strain evidence="1 2">PR00075</strain>
    </source>
</reference>